<evidence type="ECO:0000313" key="10">
    <source>
        <dbReference type="EMBL" id="RBW60510.1"/>
    </source>
</evidence>
<evidence type="ECO:0000256" key="4">
    <source>
        <dbReference type="ARBA" id="ARBA00022692"/>
    </source>
</evidence>
<feature type="transmembrane region" description="Helical" evidence="8">
    <location>
        <begin position="30"/>
        <end position="49"/>
    </location>
</feature>
<feature type="domain" description="Cation/H+ exchanger transmembrane" evidence="9">
    <location>
        <begin position="10"/>
        <end position="387"/>
    </location>
</feature>
<dbReference type="AlphaFoldDB" id="A0A366X999"/>
<evidence type="ECO:0000313" key="11">
    <source>
        <dbReference type="Proteomes" id="UP000252706"/>
    </source>
</evidence>
<dbReference type="Pfam" id="PF00999">
    <property type="entry name" value="Na_H_Exchanger"/>
    <property type="match status" value="1"/>
</dbReference>
<dbReference type="GO" id="GO:1902600">
    <property type="term" value="P:proton transmembrane transport"/>
    <property type="evidence" value="ECO:0007669"/>
    <property type="project" value="InterPro"/>
</dbReference>
<dbReference type="RefSeq" id="WP_113822060.1">
    <property type="nucleotide sequence ID" value="NZ_QOCE01000011.1"/>
</dbReference>
<comment type="caution">
    <text evidence="10">The sequence shown here is derived from an EMBL/GenBank/DDBJ whole genome shotgun (WGS) entry which is preliminary data.</text>
</comment>
<evidence type="ECO:0000259" key="9">
    <source>
        <dbReference type="Pfam" id="PF00999"/>
    </source>
</evidence>
<dbReference type="OrthoDB" id="9810860at2"/>
<dbReference type="InterPro" id="IPR006153">
    <property type="entry name" value="Cation/H_exchanger_TM"/>
</dbReference>
<dbReference type="PANTHER" id="PTHR32507">
    <property type="entry name" value="NA(+)/H(+) ANTIPORTER 1"/>
    <property type="match status" value="1"/>
</dbReference>
<dbReference type="EMBL" id="QOCE01000011">
    <property type="protein sequence ID" value="RBW60510.1"/>
    <property type="molecule type" value="Genomic_DNA"/>
</dbReference>
<evidence type="ECO:0000256" key="7">
    <source>
        <dbReference type="ARBA" id="ARBA00023136"/>
    </source>
</evidence>
<dbReference type="GO" id="GO:0005886">
    <property type="term" value="C:plasma membrane"/>
    <property type="evidence" value="ECO:0007669"/>
    <property type="project" value="UniProtKB-SubCell"/>
</dbReference>
<reference evidence="10 11" key="1">
    <citation type="submission" date="2018-07" db="EMBL/GenBank/DDBJ databases">
        <title>Modular assembly of carbohydrate-degrading microbial communities in the ocean.</title>
        <authorList>
            <person name="Enke T.N."/>
            <person name="Datta M.S."/>
            <person name="Schwartzman J.A."/>
            <person name="Cermak N."/>
            <person name="Schmitz D.A."/>
            <person name="Barrere J."/>
            <person name="Cordero O.X."/>
        </authorList>
    </citation>
    <scope>NUCLEOTIDE SEQUENCE [LARGE SCALE GENOMIC DNA]</scope>
    <source>
        <strain evidence="10 11">C3M10</strain>
    </source>
</reference>
<keyword evidence="7 8" id="KW-0472">Membrane</keyword>
<keyword evidence="4 8" id="KW-0812">Transmembrane</keyword>
<feature type="transmembrane region" description="Helical" evidence="8">
    <location>
        <begin position="366"/>
        <end position="384"/>
    </location>
</feature>
<feature type="transmembrane region" description="Helical" evidence="8">
    <location>
        <begin position="184"/>
        <end position="210"/>
    </location>
</feature>
<feature type="transmembrane region" description="Helical" evidence="8">
    <location>
        <begin position="222"/>
        <end position="239"/>
    </location>
</feature>
<evidence type="ECO:0000256" key="1">
    <source>
        <dbReference type="ARBA" id="ARBA00004651"/>
    </source>
</evidence>
<dbReference type="Proteomes" id="UP000252706">
    <property type="component" value="Unassembled WGS sequence"/>
</dbReference>
<feature type="transmembrane region" description="Helical" evidence="8">
    <location>
        <begin position="302"/>
        <end position="323"/>
    </location>
</feature>
<keyword evidence="6" id="KW-0406">Ion transport</keyword>
<comment type="subcellular location">
    <subcellularLocation>
        <location evidence="1">Cell membrane</location>
        <topology evidence="1">Multi-pass membrane protein</topology>
    </subcellularLocation>
</comment>
<organism evidence="10 11">
    <name type="scientific">Phaeobacter gallaeciensis</name>
    <dbReference type="NCBI Taxonomy" id="60890"/>
    <lineage>
        <taxon>Bacteria</taxon>
        <taxon>Pseudomonadati</taxon>
        <taxon>Pseudomonadota</taxon>
        <taxon>Alphaproteobacteria</taxon>
        <taxon>Rhodobacterales</taxon>
        <taxon>Roseobacteraceae</taxon>
        <taxon>Phaeobacter</taxon>
    </lineage>
</organism>
<evidence type="ECO:0000256" key="3">
    <source>
        <dbReference type="ARBA" id="ARBA00022449"/>
    </source>
</evidence>
<evidence type="ECO:0000256" key="5">
    <source>
        <dbReference type="ARBA" id="ARBA00022989"/>
    </source>
</evidence>
<evidence type="ECO:0000256" key="2">
    <source>
        <dbReference type="ARBA" id="ARBA00022448"/>
    </source>
</evidence>
<feature type="transmembrane region" description="Helical" evidence="8">
    <location>
        <begin position="277"/>
        <end position="296"/>
    </location>
</feature>
<dbReference type="GO" id="GO:0015297">
    <property type="term" value="F:antiporter activity"/>
    <property type="evidence" value="ECO:0007669"/>
    <property type="project" value="UniProtKB-KW"/>
</dbReference>
<evidence type="ECO:0000256" key="8">
    <source>
        <dbReference type="SAM" id="Phobius"/>
    </source>
</evidence>
<evidence type="ECO:0000256" key="6">
    <source>
        <dbReference type="ARBA" id="ARBA00023065"/>
    </source>
</evidence>
<accession>A0A366X999</accession>
<keyword evidence="5 8" id="KW-1133">Transmembrane helix</keyword>
<feature type="transmembrane region" description="Helical" evidence="8">
    <location>
        <begin position="155"/>
        <end position="172"/>
    </location>
</feature>
<feature type="transmembrane region" description="Helical" evidence="8">
    <location>
        <begin position="86"/>
        <end position="108"/>
    </location>
</feature>
<feature type="transmembrane region" description="Helical" evidence="8">
    <location>
        <begin position="245"/>
        <end position="265"/>
    </location>
</feature>
<feature type="transmembrane region" description="Helical" evidence="8">
    <location>
        <begin position="335"/>
        <end position="354"/>
    </location>
</feature>
<keyword evidence="3" id="KW-0050">Antiport</keyword>
<protein>
    <submittedName>
        <fullName evidence="10">Sodium:proton antiporter</fullName>
    </submittedName>
</protein>
<proteinExistence type="predicted"/>
<keyword evidence="2" id="KW-0813">Transport</keyword>
<name>A0A366X999_9RHOB</name>
<feature type="transmembrane region" description="Helical" evidence="8">
    <location>
        <begin position="6"/>
        <end position="23"/>
    </location>
</feature>
<dbReference type="PANTHER" id="PTHR32507:SF8">
    <property type="entry name" value="CNH1P"/>
    <property type="match status" value="1"/>
</dbReference>
<gene>
    <name evidence="10" type="ORF">DS909_03540</name>
</gene>
<sequence length="406" mass="43724">MEHYVLYLAIVILGYCLFAGKMSEWAITMPMVFLLFGILVGLQGVILNHETAEQFHLLAELTLSMLLFADATQLRRDALEKIGERTARMLLLGLPIAILFGSLLNVMLLPDWPLWEACLLAALLAPTDAALGQAIQSNQKIPIAFRNAMNAESGLNDGLALPFVIFFAGLAIERTPEAAAEGTLLHLLATQIGLGVLAGIAVGCAVGIARNFSIKHRLMDEGLARVGMLAAVGVTYFAAEHIGGNSFVAVFISGIAFANTAKGSVHQAREFIEGDGQFLAMLSFFFIGALFVPEALNHATWVGLAVVCLSLVLVRPVAIWISLMGTNTAPNERLFYGWFGPRGLATALFAVFVAMDFEGLTRINDIIVISMMAVVVSAFVHGISAKWAPQIFRLGSSAEPNHQDRP</sequence>
<feature type="transmembrane region" description="Helical" evidence="8">
    <location>
        <begin position="114"/>
        <end position="135"/>
    </location>
</feature>